<dbReference type="EMBL" id="MCFK01005971">
    <property type="protein sequence ID" value="RKF59502.1"/>
    <property type="molecule type" value="Genomic_DNA"/>
</dbReference>
<dbReference type="SUPFAM" id="SSF57783">
    <property type="entry name" value="Zinc beta-ribbon"/>
    <property type="match status" value="1"/>
</dbReference>
<accession>A0A420HQ14</accession>
<keyword evidence="3 5" id="KW-0862">Zinc</keyword>
<dbReference type="Pfam" id="PF05129">
    <property type="entry name" value="Zn_ribbon_Elf1"/>
    <property type="match status" value="1"/>
</dbReference>
<keyword evidence="8" id="KW-1185">Reference proteome</keyword>
<feature type="compositionally biased region" description="Basic and acidic residues" evidence="6">
    <location>
        <begin position="124"/>
        <end position="136"/>
    </location>
</feature>
<dbReference type="Gene3D" id="2.20.25.190">
    <property type="match status" value="1"/>
</dbReference>
<keyword evidence="4 5" id="KW-0539">Nucleus</keyword>
<dbReference type="GO" id="GO:0006368">
    <property type="term" value="P:transcription elongation by RNA polymerase II"/>
    <property type="evidence" value="ECO:0007669"/>
    <property type="project" value="TreeGrafter"/>
</dbReference>
<comment type="subcellular location">
    <subcellularLocation>
        <location evidence="1 5">Nucleus</location>
    </subcellularLocation>
</comment>
<keyword evidence="5" id="KW-0804">Transcription</keyword>
<sequence length="157" mass="17364">MGKRKAAAKKPVGPRKNAPLPSVFPCLFCNHEKSVMVKLDKKSGYYMNLLECINNCVDRHIDIALLLNSPLFTDLSAAVDVYSDWVDACDAVAKIDGELKEQPQIATRASDEGGASTFRGISSRRNDEIHDRRNNDTRTTSGGNFTRLPATVDDDDY</sequence>
<dbReference type="Proteomes" id="UP000286134">
    <property type="component" value="Unassembled WGS sequence"/>
</dbReference>
<keyword evidence="5" id="KW-0479">Metal-binding</keyword>
<feature type="region of interest" description="Disordered" evidence="6">
    <location>
        <begin position="105"/>
        <end position="157"/>
    </location>
</feature>
<dbReference type="GO" id="GO:0003746">
    <property type="term" value="F:translation elongation factor activity"/>
    <property type="evidence" value="ECO:0007669"/>
    <property type="project" value="UniProtKB-KW"/>
</dbReference>
<gene>
    <name evidence="7" type="ORF">OnM2_059059</name>
</gene>
<dbReference type="OrthoDB" id="445983at2759"/>
<comment type="similarity">
    <text evidence="2 5">Belongs to the ELOF1 family.</text>
</comment>
<dbReference type="PANTHER" id="PTHR20934">
    <property type="entry name" value="TRANSCRIPTION ELONGATION FACTOR 1 HOMOLOG"/>
    <property type="match status" value="1"/>
</dbReference>
<dbReference type="GO" id="GO:0008270">
    <property type="term" value="F:zinc ion binding"/>
    <property type="evidence" value="ECO:0007669"/>
    <property type="project" value="UniProtKB-KW"/>
</dbReference>
<reference evidence="7 8" key="1">
    <citation type="journal article" date="2018" name="BMC Genomics">
        <title>Comparative genome analyses reveal sequence features reflecting distinct modes of host-adaptation between dicot and monocot powdery mildew.</title>
        <authorList>
            <person name="Wu Y."/>
            <person name="Ma X."/>
            <person name="Pan Z."/>
            <person name="Kale S.D."/>
            <person name="Song Y."/>
            <person name="King H."/>
            <person name="Zhang Q."/>
            <person name="Presley C."/>
            <person name="Deng X."/>
            <person name="Wei C.I."/>
            <person name="Xiao S."/>
        </authorList>
    </citation>
    <scope>NUCLEOTIDE SEQUENCE [LARGE SCALE GENOMIC DNA]</scope>
    <source>
        <strain evidence="7">UMSG2</strain>
    </source>
</reference>
<organism evidence="7 8">
    <name type="scientific">Erysiphe neolycopersici</name>
    <dbReference type="NCBI Taxonomy" id="212602"/>
    <lineage>
        <taxon>Eukaryota</taxon>
        <taxon>Fungi</taxon>
        <taxon>Dikarya</taxon>
        <taxon>Ascomycota</taxon>
        <taxon>Pezizomycotina</taxon>
        <taxon>Leotiomycetes</taxon>
        <taxon>Erysiphales</taxon>
        <taxon>Erysiphaceae</taxon>
        <taxon>Erysiphe</taxon>
    </lineage>
</organism>
<keyword evidence="5" id="KW-0805">Transcription regulation</keyword>
<evidence type="ECO:0000256" key="6">
    <source>
        <dbReference type="SAM" id="MobiDB-lite"/>
    </source>
</evidence>
<keyword evidence="7" id="KW-0251">Elongation factor</keyword>
<evidence type="ECO:0000256" key="1">
    <source>
        <dbReference type="ARBA" id="ARBA00004123"/>
    </source>
</evidence>
<dbReference type="InterPro" id="IPR007808">
    <property type="entry name" value="Elf1"/>
</dbReference>
<dbReference type="GO" id="GO:0008023">
    <property type="term" value="C:transcription elongation factor complex"/>
    <property type="evidence" value="ECO:0007669"/>
    <property type="project" value="TreeGrafter"/>
</dbReference>
<protein>
    <recommendedName>
        <fullName evidence="5">Transcription elongation factor 1 homolog</fullName>
    </recommendedName>
</protein>
<comment type="caution">
    <text evidence="7">The sequence shown here is derived from an EMBL/GenBank/DDBJ whole genome shotgun (WGS) entry which is preliminary data.</text>
</comment>
<keyword evidence="7" id="KW-0648">Protein biosynthesis</keyword>
<dbReference type="PANTHER" id="PTHR20934:SF0">
    <property type="entry name" value="TRANSCRIPTION ELONGATION FACTOR 1 HOMOLOG"/>
    <property type="match status" value="1"/>
</dbReference>
<evidence type="ECO:0000256" key="5">
    <source>
        <dbReference type="RuleBase" id="RU364033"/>
    </source>
</evidence>
<evidence type="ECO:0000256" key="4">
    <source>
        <dbReference type="ARBA" id="ARBA00023242"/>
    </source>
</evidence>
<evidence type="ECO:0000313" key="7">
    <source>
        <dbReference type="EMBL" id="RKF59502.1"/>
    </source>
</evidence>
<evidence type="ECO:0000256" key="2">
    <source>
        <dbReference type="ARBA" id="ARBA00009730"/>
    </source>
</evidence>
<dbReference type="InterPro" id="IPR038567">
    <property type="entry name" value="T_Elf1_sf"/>
</dbReference>
<name>A0A420HQ14_9PEZI</name>
<proteinExistence type="inferred from homology"/>
<dbReference type="GO" id="GO:0000993">
    <property type="term" value="F:RNA polymerase II complex binding"/>
    <property type="evidence" value="ECO:0007669"/>
    <property type="project" value="TreeGrafter"/>
</dbReference>
<dbReference type="STRING" id="212602.A0A420HQ14"/>
<keyword evidence="5" id="KW-0863">Zinc-finger</keyword>
<evidence type="ECO:0000313" key="8">
    <source>
        <dbReference type="Proteomes" id="UP000286134"/>
    </source>
</evidence>
<comment type="function">
    <text evidence="5">Transcription elongation factor implicated in the maintenance of proper chromatin structure in actively transcribed regions.</text>
</comment>
<evidence type="ECO:0000256" key="3">
    <source>
        <dbReference type="ARBA" id="ARBA00022833"/>
    </source>
</evidence>
<dbReference type="AlphaFoldDB" id="A0A420HQ14"/>